<evidence type="ECO:0000313" key="7">
    <source>
        <dbReference type="Proteomes" id="UP000298663"/>
    </source>
</evidence>
<evidence type="ECO:0000256" key="5">
    <source>
        <dbReference type="SAM" id="Phobius"/>
    </source>
</evidence>
<keyword evidence="2 5" id="KW-0812">Transmembrane</keyword>
<dbReference type="PANTHER" id="PTHR10981">
    <property type="entry name" value="BATTENIN"/>
    <property type="match status" value="1"/>
</dbReference>
<name>A0A4U5PAF6_STECR</name>
<dbReference type="STRING" id="34508.A0A4U5PAF6"/>
<comment type="caution">
    <text evidence="6">The sequence shown here is derived from an EMBL/GenBank/DDBJ whole genome shotgun (WGS) entry which is preliminary data.</text>
</comment>
<dbReference type="Proteomes" id="UP000298663">
    <property type="component" value="Unassembled WGS sequence"/>
</dbReference>
<dbReference type="GO" id="GO:0005764">
    <property type="term" value="C:lysosome"/>
    <property type="evidence" value="ECO:0007669"/>
    <property type="project" value="TreeGrafter"/>
</dbReference>
<sequence>MKQRSGTIIRNLVAFWLFGLCNNYAYVIMLSAAEDIMDKQEGGGGDSSNGTDSYCEVGFGCSLTFIQNQGNISFNLFSHPTELYLLQGRNHLSTL</sequence>
<evidence type="ECO:0000256" key="1">
    <source>
        <dbReference type="ARBA" id="ARBA00004127"/>
    </source>
</evidence>
<dbReference type="Pfam" id="PF02487">
    <property type="entry name" value="CLN3"/>
    <property type="match status" value="1"/>
</dbReference>
<proteinExistence type="predicted"/>
<keyword evidence="4 5" id="KW-0472">Membrane</keyword>
<dbReference type="PANTHER" id="PTHR10981:SF8">
    <property type="entry name" value="BATTENIN"/>
    <property type="match status" value="1"/>
</dbReference>
<keyword evidence="3 5" id="KW-1133">Transmembrane helix</keyword>
<dbReference type="GO" id="GO:0051453">
    <property type="term" value="P:regulation of intracellular pH"/>
    <property type="evidence" value="ECO:0007669"/>
    <property type="project" value="TreeGrafter"/>
</dbReference>
<dbReference type="OrthoDB" id="5872132at2759"/>
<evidence type="ECO:0000256" key="4">
    <source>
        <dbReference type="ARBA" id="ARBA00023136"/>
    </source>
</evidence>
<evidence type="ECO:0000256" key="3">
    <source>
        <dbReference type="ARBA" id="ARBA00022989"/>
    </source>
</evidence>
<protein>
    <recommendedName>
        <fullName evidence="8">Battenin</fullName>
    </recommendedName>
</protein>
<dbReference type="GO" id="GO:0016020">
    <property type="term" value="C:membrane"/>
    <property type="evidence" value="ECO:0007669"/>
    <property type="project" value="InterPro"/>
</dbReference>
<reference evidence="6 7" key="1">
    <citation type="journal article" date="2015" name="Genome Biol.">
        <title>Comparative genomics of Steinernema reveals deeply conserved gene regulatory networks.</title>
        <authorList>
            <person name="Dillman A.R."/>
            <person name="Macchietto M."/>
            <person name="Porter C.F."/>
            <person name="Rogers A."/>
            <person name="Williams B."/>
            <person name="Antoshechkin I."/>
            <person name="Lee M.M."/>
            <person name="Goodwin Z."/>
            <person name="Lu X."/>
            <person name="Lewis E.E."/>
            <person name="Goodrich-Blair H."/>
            <person name="Stock S.P."/>
            <person name="Adams B.J."/>
            <person name="Sternberg P.W."/>
            <person name="Mortazavi A."/>
        </authorList>
    </citation>
    <scope>NUCLEOTIDE SEQUENCE [LARGE SCALE GENOMIC DNA]</scope>
    <source>
        <strain evidence="6 7">ALL</strain>
    </source>
</reference>
<reference evidence="6 7" key="2">
    <citation type="journal article" date="2019" name="G3 (Bethesda)">
        <title>Hybrid Assembly of the Genome of the Entomopathogenic Nematode Steinernema carpocapsae Identifies the X-Chromosome.</title>
        <authorList>
            <person name="Serra L."/>
            <person name="Macchietto M."/>
            <person name="Macias-Munoz A."/>
            <person name="McGill C.J."/>
            <person name="Rodriguez I.M."/>
            <person name="Rodriguez B."/>
            <person name="Murad R."/>
            <person name="Mortazavi A."/>
        </authorList>
    </citation>
    <scope>NUCLEOTIDE SEQUENCE [LARGE SCALE GENOMIC DNA]</scope>
    <source>
        <strain evidence="6 7">ALL</strain>
    </source>
</reference>
<evidence type="ECO:0000313" key="6">
    <source>
        <dbReference type="EMBL" id="TKR93073.1"/>
    </source>
</evidence>
<gene>
    <name evidence="6" type="ORF">L596_007601</name>
</gene>
<accession>A0A4U5PAF6</accession>
<feature type="transmembrane region" description="Helical" evidence="5">
    <location>
        <begin position="12"/>
        <end position="33"/>
    </location>
</feature>
<dbReference type="AlphaFoldDB" id="A0A4U5PAF6"/>
<dbReference type="EMBL" id="AZBU02000002">
    <property type="protein sequence ID" value="TKR93073.1"/>
    <property type="molecule type" value="Genomic_DNA"/>
</dbReference>
<evidence type="ECO:0008006" key="8">
    <source>
        <dbReference type="Google" id="ProtNLM"/>
    </source>
</evidence>
<dbReference type="GO" id="GO:0012505">
    <property type="term" value="C:endomembrane system"/>
    <property type="evidence" value="ECO:0007669"/>
    <property type="project" value="UniProtKB-SubCell"/>
</dbReference>
<evidence type="ECO:0000256" key="2">
    <source>
        <dbReference type="ARBA" id="ARBA00022692"/>
    </source>
</evidence>
<comment type="subcellular location">
    <subcellularLocation>
        <location evidence="1">Endomembrane system</location>
        <topology evidence="1">Multi-pass membrane protein</topology>
    </subcellularLocation>
</comment>
<organism evidence="6 7">
    <name type="scientific">Steinernema carpocapsae</name>
    <name type="common">Entomopathogenic nematode</name>
    <dbReference type="NCBI Taxonomy" id="34508"/>
    <lineage>
        <taxon>Eukaryota</taxon>
        <taxon>Metazoa</taxon>
        <taxon>Ecdysozoa</taxon>
        <taxon>Nematoda</taxon>
        <taxon>Chromadorea</taxon>
        <taxon>Rhabditida</taxon>
        <taxon>Tylenchina</taxon>
        <taxon>Panagrolaimomorpha</taxon>
        <taxon>Strongyloidoidea</taxon>
        <taxon>Steinernematidae</taxon>
        <taxon>Steinernema</taxon>
    </lineage>
</organism>
<dbReference type="GO" id="GO:0007040">
    <property type="term" value="P:lysosome organization"/>
    <property type="evidence" value="ECO:0007669"/>
    <property type="project" value="TreeGrafter"/>
</dbReference>
<keyword evidence="7" id="KW-1185">Reference proteome</keyword>
<dbReference type="InterPro" id="IPR003492">
    <property type="entry name" value="Battenin_disease_Cln3"/>
</dbReference>